<dbReference type="AlphaFoldDB" id="A0A2N5UXK4"/>
<sequence length="83" mass="9092">MPSTMNLKRVGNKIVAAHHAANECKICIHRVLELDMSTWHSHALHTHAPALCPTDTVTIVDEVLVGFPLVGETGHGSCVTWQR</sequence>
<evidence type="ECO:0000313" key="1">
    <source>
        <dbReference type="EMBL" id="PLW42501.1"/>
    </source>
</evidence>
<accession>A0A2N5UXK4</accession>
<proteinExistence type="predicted"/>
<name>A0A2N5UXK4_9BASI</name>
<dbReference type="EMBL" id="PGCI01000078">
    <property type="protein sequence ID" value="PLW42501.1"/>
    <property type="molecule type" value="Genomic_DNA"/>
</dbReference>
<dbReference type="Proteomes" id="UP000235392">
    <property type="component" value="Unassembled WGS sequence"/>
</dbReference>
<comment type="caution">
    <text evidence="1">The sequence shown here is derived from an EMBL/GenBank/DDBJ whole genome shotgun (WGS) entry which is preliminary data.</text>
</comment>
<reference evidence="1 2" key="1">
    <citation type="submission" date="2017-11" db="EMBL/GenBank/DDBJ databases">
        <title>De novo assembly and phasing of dikaryotic genomes from two isolates of Puccinia coronata f. sp. avenae, the causal agent of oat crown rust.</title>
        <authorList>
            <person name="Miller M.E."/>
            <person name="Zhang Y."/>
            <person name="Omidvar V."/>
            <person name="Sperschneider J."/>
            <person name="Schwessinger B."/>
            <person name="Raley C."/>
            <person name="Palmer J.M."/>
            <person name="Garnica D."/>
            <person name="Upadhyaya N."/>
            <person name="Rathjen J."/>
            <person name="Taylor J.M."/>
            <person name="Park R.F."/>
            <person name="Dodds P.N."/>
            <person name="Hirsch C.D."/>
            <person name="Kianian S.F."/>
            <person name="Figueroa M."/>
        </authorList>
    </citation>
    <scope>NUCLEOTIDE SEQUENCE [LARGE SCALE GENOMIC DNA]</scope>
    <source>
        <strain evidence="1">12SD80</strain>
    </source>
</reference>
<gene>
    <name evidence="1" type="ORF">PCASD_04617</name>
</gene>
<organism evidence="1 2">
    <name type="scientific">Puccinia coronata f. sp. avenae</name>
    <dbReference type="NCBI Taxonomy" id="200324"/>
    <lineage>
        <taxon>Eukaryota</taxon>
        <taxon>Fungi</taxon>
        <taxon>Dikarya</taxon>
        <taxon>Basidiomycota</taxon>
        <taxon>Pucciniomycotina</taxon>
        <taxon>Pucciniomycetes</taxon>
        <taxon>Pucciniales</taxon>
        <taxon>Pucciniaceae</taxon>
        <taxon>Puccinia</taxon>
    </lineage>
</organism>
<protein>
    <submittedName>
        <fullName evidence="1">Uncharacterized protein</fullName>
    </submittedName>
</protein>
<evidence type="ECO:0000313" key="2">
    <source>
        <dbReference type="Proteomes" id="UP000235392"/>
    </source>
</evidence>